<accession>A0ABY5V159</accession>
<evidence type="ECO:0000313" key="2">
    <source>
        <dbReference type="EMBL" id="UWN57364.1"/>
    </source>
</evidence>
<dbReference type="InterPro" id="IPR020471">
    <property type="entry name" value="AKR"/>
</dbReference>
<dbReference type="InterPro" id="IPR018170">
    <property type="entry name" value="Aldo/ket_reductase_CS"/>
</dbReference>
<dbReference type="PRINTS" id="PR00069">
    <property type="entry name" value="ALDKETRDTASE"/>
</dbReference>
<organism evidence="2 3">
    <name type="scientific">Alistipes ihumii AP11</name>
    <dbReference type="NCBI Taxonomy" id="1211813"/>
    <lineage>
        <taxon>Bacteria</taxon>
        <taxon>Pseudomonadati</taxon>
        <taxon>Bacteroidota</taxon>
        <taxon>Bacteroidia</taxon>
        <taxon>Bacteroidales</taxon>
        <taxon>Rikenellaceae</taxon>
        <taxon>Alistipes</taxon>
    </lineage>
</organism>
<dbReference type="Pfam" id="PF00248">
    <property type="entry name" value="Aldo_ket_red"/>
    <property type="match status" value="1"/>
</dbReference>
<protein>
    <submittedName>
        <fullName evidence="2">Aldo/keto reductase</fullName>
    </submittedName>
</protein>
<sequence length="308" mass="35013">MKNATFKNGDPIPQLGLGTWRSEPSEAYRAVKEALRIGYRHIDCAAIYGNEKEVGQALRDSFREGIVRREELFVTSKLWNSHHAPQDVEPAIRQTLSDLGLDYVDLYLIHWPLAFRKGIGMPQSKNDLIPLSQIPLSLTWEAMEKLVDGKLTRHIGVSNFSIEAIEKLNDGARIRPEMNQIEIHPYMQQDRLVDYCRDTGLLVTAYSPLGSRGNRVLKDPVVVAVAQKHDCTPAQAVLAWLMARDIVVIPKSVHEQRLRENFEATDVALDEDDMRRMASIERHERMSDGSFALFEDGPYTVYDLWGAE</sequence>
<dbReference type="EMBL" id="CP102294">
    <property type="protein sequence ID" value="UWN57364.1"/>
    <property type="molecule type" value="Genomic_DNA"/>
</dbReference>
<evidence type="ECO:0000259" key="1">
    <source>
        <dbReference type="Pfam" id="PF00248"/>
    </source>
</evidence>
<dbReference type="PROSITE" id="PS00062">
    <property type="entry name" value="ALDOKETO_REDUCTASE_2"/>
    <property type="match status" value="1"/>
</dbReference>
<dbReference type="PROSITE" id="PS00063">
    <property type="entry name" value="ALDOKETO_REDUCTASE_3"/>
    <property type="match status" value="1"/>
</dbReference>
<evidence type="ECO:0000313" key="3">
    <source>
        <dbReference type="Proteomes" id="UP001059295"/>
    </source>
</evidence>
<dbReference type="InterPro" id="IPR023210">
    <property type="entry name" value="NADP_OxRdtase_dom"/>
</dbReference>
<dbReference type="RefSeq" id="WP_019245247.1">
    <property type="nucleotide sequence ID" value="NZ_CAPH01000006.1"/>
</dbReference>
<proteinExistence type="predicted"/>
<feature type="domain" description="NADP-dependent oxidoreductase" evidence="1">
    <location>
        <begin position="15"/>
        <end position="281"/>
    </location>
</feature>
<name>A0ABY5V159_9BACT</name>
<gene>
    <name evidence="2" type="ORF">NQ491_00890</name>
</gene>
<dbReference type="PROSITE" id="PS00798">
    <property type="entry name" value="ALDOKETO_REDUCTASE_1"/>
    <property type="match status" value="1"/>
</dbReference>
<dbReference type="InterPro" id="IPR036812">
    <property type="entry name" value="NAD(P)_OxRdtase_dom_sf"/>
</dbReference>
<reference evidence="2" key="1">
    <citation type="journal article" date="2022" name="Cell">
        <title>Design, construction, and in vivo augmentation of a complex gut microbiome.</title>
        <authorList>
            <person name="Cheng A.G."/>
            <person name="Ho P.Y."/>
            <person name="Aranda-Diaz A."/>
            <person name="Jain S."/>
            <person name="Yu F.B."/>
            <person name="Meng X."/>
            <person name="Wang M."/>
            <person name="Iakiviak M."/>
            <person name="Nagashima K."/>
            <person name="Zhao A."/>
            <person name="Murugkar P."/>
            <person name="Patil A."/>
            <person name="Atabakhsh K."/>
            <person name="Weakley A."/>
            <person name="Yan J."/>
            <person name="Brumbaugh A.R."/>
            <person name="Higginbottom S."/>
            <person name="Dimas A."/>
            <person name="Shiver A.L."/>
            <person name="Deutschbauer A."/>
            <person name="Neff N."/>
            <person name="Sonnenburg J.L."/>
            <person name="Huang K.C."/>
            <person name="Fischbach M.A."/>
        </authorList>
    </citation>
    <scope>NUCLEOTIDE SEQUENCE</scope>
    <source>
        <strain evidence="2">AP11</strain>
    </source>
</reference>
<dbReference type="Proteomes" id="UP001059295">
    <property type="component" value="Chromosome"/>
</dbReference>
<dbReference type="PANTHER" id="PTHR11732">
    <property type="entry name" value="ALDO/KETO REDUCTASE"/>
    <property type="match status" value="1"/>
</dbReference>
<dbReference type="Gene3D" id="3.20.20.100">
    <property type="entry name" value="NADP-dependent oxidoreductase domain"/>
    <property type="match status" value="1"/>
</dbReference>
<dbReference type="SUPFAM" id="SSF51430">
    <property type="entry name" value="NAD(P)-linked oxidoreductase"/>
    <property type="match status" value="1"/>
</dbReference>
<dbReference type="PIRSF" id="PIRSF000097">
    <property type="entry name" value="AKR"/>
    <property type="match status" value="1"/>
</dbReference>
<dbReference type="GeneID" id="82890246"/>
<keyword evidence="3" id="KW-1185">Reference proteome</keyword>